<dbReference type="EMBL" id="JAMOIL010000015">
    <property type="protein sequence ID" value="MCM0621171.1"/>
    <property type="molecule type" value="Genomic_DNA"/>
</dbReference>
<keyword evidence="3 7" id="KW-0812">Transmembrane</keyword>
<evidence type="ECO:0000313" key="8">
    <source>
        <dbReference type="EMBL" id="MCM0621171.1"/>
    </source>
</evidence>
<evidence type="ECO:0000256" key="1">
    <source>
        <dbReference type="ARBA" id="ARBA00004651"/>
    </source>
</evidence>
<sequence>MADGTRRVRVAPLTRLLAPEHRLDLLQVVKAVLATVAAWLVATEVLGLQSAFLAPWTALLTVHATVYRSVWRGAQSVAATGLGILLSFAAAVTLGFGALPMGLAVLVGLLVARAPGLRTEGVTVATTALFLLTSGSGDEPVLLLHRFADTLVGVLVGIVVNVLVVPPLDAGTAERSLVRVSEGLGALLRRMAHDVTHGAADLGQDASREWIAETARLDADLDRAENQLVTNREARWYNPRRRRGPDPDRLEEARRGLEEAITQTRAAARVVDRSTEQAHEWDEGFRERWTRLLDGLGARLAHAEEDTHVLGSDVADEVADLVSTLSASDLPDRHWPVYGALLIAVRELAGAVDAAVGESDARPPDAGQRQTQDQESSAAQ</sequence>
<comment type="caution">
    <text evidence="8">The sequence shown here is derived from an EMBL/GenBank/DDBJ whole genome shotgun (WGS) entry which is preliminary data.</text>
</comment>
<dbReference type="GO" id="GO:0005886">
    <property type="term" value="C:plasma membrane"/>
    <property type="evidence" value="ECO:0007669"/>
    <property type="project" value="UniProtKB-SubCell"/>
</dbReference>
<dbReference type="AlphaFoldDB" id="A0A9X2IEU1"/>
<evidence type="ECO:0000256" key="2">
    <source>
        <dbReference type="ARBA" id="ARBA00022475"/>
    </source>
</evidence>
<keyword evidence="5 7" id="KW-0472">Membrane</keyword>
<proteinExistence type="predicted"/>
<evidence type="ECO:0000256" key="7">
    <source>
        <dbReference type="SAM" id="Phobius"/>
    </source>
</evidence>
<keyword evidence="4 7" id="KW-1133">Transmembrane helix</keyword>
<feature type="region of interest" description="Disordered" evidence="6">
    <location>
        <begin position="355"/>
        <end position="380"/>
    </location>
</feature>
<reference evidence="8" key="1">
    <citation type="submission" date="2022-05" db="EMBL/GenBank/DDBJ databases">
        <authorList>
            <person name="Tuo L."/>
        </authorList>
    </citation>
    <scope>NUCLEOTIDE SEQUENCE</scope>
    <source>
        <strain evidence="8">BSK12Z-4</strain>
    </source>
</reference>
<keyword evidence="9" id="KW-1185">Reference proteome</keyword>
<organism evidence="8 9">
    <name type="scientific">Nocardioides bruguierae</name>
    <dbReference type="NCBI Taxonomy" id="2945102"/>
    <lineage>
        <taxon>Bacteria</taxon>
        <taxon>Bacillati</taxon>
        <taxon>Actinomycetota</taxon>
        <taxon>Actinomycetes</taxon>
        <taxon>Propionibacteriales</taxon>
        <taxon>Nocardioidaceae</taxon>
        <taxon>Nocardioides</taxon>
    </lineage>
</organism>
<comment type="subcellular location">
    <subcellularLocation>
        <location evidence="1">Cell membrane</location>
        <topology evidence="1">Multi-pass membrane protein</topology>
    </subcellularLocation>
</comment>
<name>A0A9X2IEU1_9ACTN</name>
<dbReference type="RefSeq" id="WP_250827650.1">
    <property type="nucleotide sequence ID" value="NZ_JAMOIL010000015.1"/>
</dbReference>
<accession>A0A9X2IEU1</accession>
<evidence type="ECO:0000313" key="9">
    <source>
        <dbReference type="Proteomes" id="UP001139485"/>
    </source>
</evidence>
<protein>
    <submittedName>
        <fullName evidence="8">Aromatic acid exporter family protein</fullName>
    </submittedName>
</protein>
<evidence type="ECO:0000256" key="6">
    <source>
        <dbReference type="SAM" id="MobiDB-lite"/>
    </source>
</evidence>
<dbReference type="Proteomes" id="UP001139485">
    <property type="component" value="Unassembled WGS sequence"/>
</dbReference>
<dbReference type="InterPro" id="IPR010343">
    <property type="entry name" value="ArAE_1"/>
</dbReference>
<evidence type="ECO:0000256" key="3">
    <source>
        <dbReference type="ARBA" id="ARBA00022692"/>
    </source>
</evidence>
<keyword evidence="2" id="KW-1003">Cell membrane</keyword>
<dbReference type="Pfam" id="PF06081">
    <property type="entry name" value="ArAE_1"/>
    <property type="match status" value="1"/>
</dbReference>
<gene>
    <name evidence="8" type="ORF">M8330_12815</name>
</gene>
<feature type="compositionally biased region" description="Polar residues" evidence="6">
    <location>
        <begin position="368"/>
        <end position="380"/>
    </location>
</feature>
<feature type="transmembrane region" description="Helical" evidence="7">
    <location>
        <begin position="82"/>
        <end position="111"/>
    </location>
</feature>
<evidence type="ECO:0000256" key="4">
    <source>
        <dbReference type="ARBA" id="ARBA00022989"/>
    </source>
</evidence>
<evidence type="ECO:0000256" key="5">
    <source>
        <dbReference type="ARBA" id="ARBA00023136"/>
    </source>
</evidence>